<proteinExistence type="predicted"/>
<reference evidence="1 2" key="1">
    <citation type="submission" date="2016-09" db="EMBL/GenBank/DDBJ databases">
        <title>Couchioplanes caeruleus draft genome sequence.</title>
        <authorList>
            <person name="Sheehan J."/>
            <person name="Caffrey P."/>
        </authorList>
    </citation>
    <scope>NUCLEOTIDE SEQUENCE [LARGE SCALE GENOMIC DNA]</scope>
    <source>
        <strain evidence="1 2">DSM 43634</strain>
    </source>
</reference>
<accession>A0A1K0FEE0</accession>
<evidence type="ECO:0000313" key="2">
    <source>
        <dbReference type="Proteomes" id="UP000182486"/>
    </source>
</evidence>
<keyword evidence="2" id="KW-1185">Reference proteome</keyword>
<evidence type="ECO:0000313" key="1">
    <source>
        <dbReference type="EMBL" id="OJF11193.1"/>
    </source>
</evidence>
<gene>
    <name evidence="1" type="ORF">BG844_28085</name>
</gene>
<organism evidence="1 2">
    <name type="scientific">Couchioplanes caeruleus subsp. caeruleus</name>
    <dbReference type="NCBI Taxonomy" id="56427"/>
    <lineage>
        <taxon>Bacteria</taxon>
        <taxon>Bacillati</taxon>
        <taxon>Actinomycetota</taxon>
        <taxon>Actinomycetes</taxon>
        <taxon>Micromonosporales</taxon>
        <taxon>Micromonosporaceae</taxon>
        <taxon>Couchioplanes</taxon>
    </lineage>
</organism>
<dbReference type="Proteomes" id="UP000182486">
    <property type="component" value="Unassembled WGS sequence"/>
</dbReference>
<dbReference type="EMBL" id="MEIA01000438">
    <property type="protein sequence ID" value="OJF11193.1"/>
    <property type="molecule type" value="Genomic_DNA"/>
</dbReference>
<comment type="caution">
    <text evidence="1">The sequence shown here is derived from an EMBL/GenBank/DDBJ whole genome shotgun (WGS) entry which is preliminary data.</text>
</comment>
<sequence>MTTYARPRVLVAPVTVTPTKPLTPSHVKGLLWVDVLCRATALVADVDYRYSLTTYNVTAQTLGFWAYLDSECPALDPESLTEEAIGRHYVRYQARASPPSYAVLRSYEERVEATGWVHPVSARLLRIWAGHYAALGLHDPGLTAVQPPGLEMAGVLHLLTAHGLCLDLRNDGGPVYLDATRFGVPLRRIVSAEGQPNYLACALRDLLPLAGEYDRVVLLYDRELHADYVLLSKVLEVVGGVISREVVERVPIDGVVRSSRHGGWAGYTVADLLAAVRDAGDTDAVRLGLRLYFIAVLGRGVQQSFRMDLLRQSVVRAGRLLAAGFPADPVGMDRVLRRSMGHLDYVDPYRLTSALLSRGNPPVRQLARAVFC</sequence>
<dbReference type="RefSeq" id="WP_071808343.1">
    <property type="nucleotide sequence ID" value="NZ_MEIA01000438.1"/>
</dbReference>
<protein>
    <submittedName>
        <fullName evidence="1">Uncharacterized protein</fullName>
    </submittedName>
</protein>
<dbReference type="AlphaFoldDB" id="A0A1K0FEE0"/>
<name>A0A1K0FEE0_9ACTN</name>